<reference evidence="1 2" key="1">
    <citation type="submission" date="2019-12" db="EMBL/GenBank/DDBJ databases">
        <title>Draft genome sequences Bradyrhizobium cajani AMBPC1010, Bradyrhizobium pachyrhizi AMBPC1040 and Bradyrhizobium yuanmingense ALSPC3051, three plant growth promoting strains isolated from nodules of Cajanus cajan L. in Dominican Republic.</title>
        <authorList>
            <person name="Flores-Felix J.D."/>
            <person name="Araujo J."/>
            <person name="Diaz-Alcantara C."/>
            <person name="Gonzalez-Andres F."/>
            <person name="Velazquez E."/>
        </authorList>
    </citation>
    <scope>NUCLEOTIDE SEQUENCE [LARGE SCALE GENOMIC DNA]</scope>
    <source>
        <strain evidence="1 2">1010</strain>
    </source>
</reference>
<evidence type="ECO:0000313" key="2">
    <source>
        <dbReference type="Proteomes" id="UP000449969"/>
    </source>
</evidence>
<protein>
    <submittedName>
        <fullName evidence="1">Uncharacterized protein</fullName>
    </submittedName>
</protein>
<dbReference type="AlphaFoldDB" id="A0A844T5M7"/>
<proteinExistence type="predicted"/>
<gene>
    <name evidence="1" type="ORF">GPL20_10640</name>
</gene>
<sequence length="79" mass="8812">MRAVSSAVFLMNTLPRIARFSYPSALADTILSLRRVRIISAMASDSMFSQNNPPLKNVESILVDVRKISSLYWPLLSPS</sequence>
<dbReference type="RefSeq" id="WP_157329494.1">
    <property type="nucleotide sequence ID" value="NZ_JANADL010000005.1"/>
</dbReference>
<name>A0A844T5M7_9BRAD</name>
<evidence type="ECO:0000313" key="1">
    <source>
        <dbReference type="EMBL" id="MVT73536.1"/>
    </source>
</evidence>
<keyword evidence="2" id="KW-1185">Reference proteome</keyword>
<comment type="caution">
    <text evidence="1">The sequence shown here is derived from an EMBL/GenBank/DDBJ whole genome shotgun (WGS) entry which is preliminary data.</text>
</comment>
<organism evidence="1 2">
    <name type="scientific">Bradyrhizobium cajani</name>
    <dbReference type="NCBI Taxonomy" id="1928661"/>
    <lineage>
        <taxon>Bacteria</taxon>
        <taxon>Pseudomonadati</taxon>
        <taxon>Pseudomonadota</taxon>
        <taxon>Alphaproteobacteria</taxon>
        <taxon>Hyphomicrobiales</taxon>
        <taxon>Nitrobacteraceae</taxon>
        <taxon>Bradyrhizobium</taxon>
    </lineage>
</organism>
<dbReference type="EMBL" id="WQNE01000006">
    <property type="protein sequence ID" value="MVT73536.1"/>
    <property type="molecule type" value="Genomic_DNA"/>
</dbReference>
<dbReference type="Proteomes" id="UP000449969">
    <property type="component" value="Unassembled WGS sequence"/>
</dbReference>
<accession>A0A844T5M7</accession>